<dbReference type="Proteomes" id="UP000078200">
    <property type="component" value="Unassembled WGS sequence"/>
</dbReference>
<dbReference type="AlphaFoldDB" id="A0A1A9VG80"/>
<keyword evidence="5" id="KW-1185">Reference proteome</keyword>
<keyword evidence="1" id="KW-0863">Zinc-finger</keyword>
<dbReference type="InterPro" id="IPR036875">
    <property type="entry name" value="Znf_CCHC_sf"/>
</dbReference>
<evidence type="ECO:0000259" key="3">
    <source>
        <dbReference type="PROSITE" id="PS50158"/>
    </source>
</evidence>
<dbReference type="PROSITE" id="PS00141">
    <property type="entry name" value="ASP_PROTEASE"/>
    <property type="match status" value="1"/>
</dbReference>
<accession>A0A1A9VG80</accession>
<sequence length="238" mass="26470">MQQKINRIYRNSPREYQLIIDQSECVNLTDMISLAEHYGDIPPEQSQAGHHRPNAAMEPISPPSPDNGIRRRNVCHRCNQEGHYAQHCQNPRILFCWECGRRGVLTKDCSRQNIREQSQASGIRVKETIAQREPLSGAPKTIISTVGNTLIASLTVGGLTTTGVVDTGATRSIIRKDMIGFIPHIIATKASSNTIQMADGSLRDSKQMITVEVYAGHVSFNLELLVLVPVTSRWGWIT</sequence>
<evidence type="ECO:0000313" key="4">
    <source>
        <dbReference type="EnsemblMetazoa" id="GAUT036203-PA"/>
    </source>
</evidence>
<dbReference type="EnsemblMetazoa" id="GAUT036203-RA">
    <property type="protein sequence ID" value="GAUT036203-PA"/>
    <property type="gene ID" value="GAUT036203"/>
</dbReference>
<dbReference type="GO" id="GO:0008270">
    <property type="term" value="F:zinc ion binding"/>
    <property type="evidence" value="ECO:0007669"/>
    <property type="project" value="UniProtKB-KW"/>
</dbReference>
<evidence type="ECO:0000256" key="2">
    <source>
        <dbReference type="SAM" id="MobiDB-lite"/>
    </source>
</evidence>
<name>A0A1A9VG80_GLOAU</name>
<dbReference type="Gene3D" id="2.40.70.10">
    <property type="entry name" value="Acid Proteases"/>
    <property type="match status" value="1"/>
</dbReference>
<organism evidence="4 5">
    <name type="scientific">Glossina austeni</name>
    <name type="common">Savannah tsetse fly</name>
    <dbReference type="NCBI Taxonomy" id="7395"/>
    <lineage>
        <taxon>Eukaryota</taxon>
        <taxon>Metazoa</taxon>
        <taxon>Ecdysozoa</taxon>
        <taxon>Arthropoda</taxon>
        <taxon>Hexapoda</taxon>
        <taxon>Insecta</taxon>
        <taxon>Pterygota</taxon>
        <taxon>Neoptera</taxon>
        <taxon>Endopterygota</taxon>
        <taxon>Diptera</taxon>
        <taxon>Brachycera</taxon>
        <taxon>Muscomorpha</taxon>
        <taxon>Hippoboscoidea</taxon>
        <taxon>Glossinidae</taxon>
        <taxon>Glossina</taxon>
    </lineage>
</organism>
<dbReference type="PROSITE" id="PS50158">
    <property type="entry name" value="ZF_CCHC"/>
    <property type="match status" value="1"/>
</dbReference>
<dbReference type="VEuPathDB" id="VectorBase:GAUT036203"/>
<dbReference type="InterPro" id="IPR021109">
    <property type="entry name" value="Peptidase_aspartic_dom_sf"/>
</dbReference>
<dbReference type="SUPFAM" id="SSF50630">
    <property type="entry name" value="Acid proteases"/>
    <property type="match status" value="1"/>
</dbReference>
<dbReference type="GO" id="GO:0003676">
    <property type="term" value="F:nucleic acid binding"/>
    <property type="evidence" value="ECO:0007669"/>
    <property type="project" value="InterPro"/>
</dbReference>
<proteinExistence type="predicted"/>
<keyword evidence="1" id="KW-0479">Metal-binding</keyword>
<reference evidence="4" key="1">
    <citation type="submission" date="2020-05" db="UniProtKB">
        <authorList>
            <consortium name="EnsemblMetazoa"/>
        </authorList>
    </citation>
    <scope>IDENTIFICATION</scope>
    <source>
        <strain evidence="4">TTRI</strain>
    </source>
</reference>
<feature type="region of interest" description="Disordered" evidence="2">
    <location>
        <begin position="40"/>
        <end position="68"/>
    </location>
</feature>
<dbReference type="InterPro" id="IPR001878">
    <property type="entry name" value="Znf_CCHC"/>
</dbReference>
<dbReference type="GO" id="GO:0004190">
    <property type="term" value="F:aspartic-type endopeptidase activity"/>
    <property type="evidence" value="ECO:0007669"/>
    <property type="project" value="InterPro"/>
</dbReference>
<dbReference type="SUPFAM" id="SSF57756">
    <property type="entry name" value="Retrovirus zinc finger-like domains"/>
    <property type="match status" value="1"/>
</dbReference>
<evidence type="ECO:0000313" key="5">
    <source>
        <dbReference type="Proteomes" id="UP000078200"/>
    </source>
</evidence>
<dbReference type="InterPro" id="IPR001969">
    <property type="entry name" value="Aspartic_peptidase_AS"/>
</dbReference>
<protein>
    <recommendedName>
        <fullName evidence="3">CCHC-type domain-containing protein</fullName>
    </recommendedName>
</protein>
<dbReference type="GO" id="GO:0006508">
    <property type="term" value="P:proteolysis"/>
    <property type="evidence" value="ECO:0007669"/>
    <property type="project" value="InterPro"/>
</dbReference>
<dbReference type="Gene3D" id="4.10.60.10">
    <property type="entry name" value="Zinc finger, CCHC-type"/>
    <property type="match status" value="1"/>
</dbReference>
<feature type="domain" description="CCHC-type" evidence="3">
    <location>
        <begin position="75"/>
        <end position="90"/>
    </location>
</feature>
<dbReference type="SMART" id="SM00343">
    <property type="entry name" value="ZnF_C2HC"/>
    <property type="match status" value="2"/>
</dbReference>
<keyword evidence="1" id="KW-0862">Zinc</keyword>
<evidence type="ECO:0000256" key="1">
    <source>
        <dbReference type="PROSITE-ProRule" id="PRU00047"/>
    </source>
</evidence>